<dbReference type="HOGENOM" id="CLU_2321699_0_0_1"/>
<dbReference type="EMBL" id="AYSA01000013">
    <property type="protein sequence ID" value="ESZ99266.1"/>
    <property type="molecule type" value="Genomic_DNA"/>
</dbReference>
<comment type="caution">
    <text evidence="1">The sequence shown here is derived from an EMBL/GenBank/DDBJ whole genome shotgun (WGS) entry which is preliminary data.</text>
</comment>
<protein>
    <submittedName>
        <fullName evidence="1">Uncharacterized protein</fullName>
    </submittedName>
</protein>
<dbReference type="Proteomes" id="UP000019487">
    <property type="component" value="Unassembled WGS sequence"/>
</dbReference>
<evidence type="ECO:0000313" key="1">
    <source>
        <dbReference type="EMBL" id="ESZ99266.1"/>
    </source>
</evidence>
<reference evidence="1 2" key="1">
    <citation type="journal article" date="2014" name="Genome Announc.">
        <title>Draft genome sequence of Sclerotinia borealis, a psychrophilic plant pathogenic fungus.</title>
        <authorList>
            <person name="Mardanov A.V."/>
            <person name="Beletsky A.V."/>
            <person name="Kadnikov V.V."/>
            <person name="Ignatov A.N."/>
            <person name="Ravin N.V."/>
        </authorList>
    </citation>
    <scope>NUCLEOTIDE SEQUENCE [LARGE SCALE GENOMIC DNA]</scope>
    <source>
        <strain evidence="2">F-4157</strain>
    </source>
</reference>
<organism evidence="1 2">
    <name type="scientific">Sclerotinia borealis (strain F-4128)</name>
    <dbReference type="NCBI Taxonomy" id="1432307"/>
    <lineage>
        <taxon>Eukaryota</taxon>
        <taxon>Fungi</taxon>
        <taxon>Dikarya</taxon>
        <taxon>Ascomycota</taxon>
        <taxon>Pezizomycotina</taxon>
        <taxon>Leotiomycetes</taxon>
        <taxon>Helotiales</taxon>
        <taxon>Sclerotiniaceae</taxon>
        <taxon>Sclerotinia</taxon>
    </lineage>
</organism>
<evidence type="ECO:0000313" key="2">
    <source>
        <dbReference type="Proteomes" id="UP000019487"/>
    </source>
</evidence>
<accession>W9CTQ5</accession>
<sequence length="99" mass="11021">MKKDQNYGTGEHCGEDCFLPSYSLSGIVPQGFGGQHKLVVVYPFTIESHGVPTEDRESWPDAPPHVLSSTLLTMQFPCKQAADNVLLAVVVYLLRRNMR</sequence>
<keyword evidence="2" id="KW-1185">Reference proteome</keyword>
<name>W9CTQ5_SCLBF</name>
<dbReference type="AlphaFoldDB" id="W9CTQ5"/>
<proteinExistence type="predicted"/>
<gene>
    <name evidence="1" type="ORF">SBOR_0307</name>
</gene>